<gene>
    <name evidence="4" type="ORF">NKE59_01125</name>
</gene>
<keyword evidence="2" id="KW-1133">Transmembrane helix</keyword>
<dbReference type="Pfam" id="PF04608">
    <property type="entry name" value="PgpA"/>
    <property type="match status" value="1"/>
</dbReference>
<dbReference type="InterPro" id="IPR036681">
    <property type="entry name" value="PgpA-like_sf"/>
</dbReference>
<dbReference type="CDD" id="cd06971">
    <property type="entry name" value="PgpA"/>
    <property type="match status" value="1"/>
</dbReference>
<keyword evidence="1" id="KW-0378">Hydrolase</keyword>
<dbReference type="InterPro" id="IPR007686">
    <property type="entry name" value="YutG/PgpA"/>
</dbReference>
<comment type="function">
    <text evidence="1">Lipid phosphatase which dephosphorylates phosphatidylglycerophosphate (PGP) to phosphatidylglycerol (PG).</text>
</comment>
<feature type="domain" description="YutG/PgpA" evidence="3">
    <location>
        <begin position="20"/>
        <end position="171"/>
    </location>
</feature>
<comment type="pathway">
    <text evidence="1">Phospholipid metabolism; phosphatidylglycerol biosynthesis; phosphatidylglycerol from CDP-diacylglycerol: step 2/2.</text>
</comment>
<feature type="transmembrane region" description="Helical" evidence="2">
    <location>
        <begin position="55"/>
        <end position="73"/>
    </location>
</feature>
<dbReference type="GO" id="GO:0005886">
    <property type="term" value="C:plasma membrane"/>
    <property type="evidence" value="ECO:0007669"/>
    <property type="project" value="UniProtKB-SubCell"/>
</dbReference>
<keyword evidence="1" id="KW-0997">Cell inner membrane</keyword>
<name>A0AAU8A2U2_9BURK</name>
<evidence type="ECO:0000313" key="4">
    <source>
        <dbReference type="EMBL" id="XCC57919.1"/>
    </source>
</evidence>
<dbReference type="AlphaFoldDB" id="A0AAU8A2U2"/>
<dbReference type="SUPFAM" id="SSF101307">
    <property type="entry name" value="YutG-like"/>
    <property type="match status" value="1"/>
</dbReference>
<keyword evidence="1" id="KW-0595">Phospholipid degradation</keyword>
<dbReference type="EMBL" id="CP099959">
    <property type="protein sequence ID" value="XCC57919.1"/>
    <property type="molecule type" value="Genomic_DNA"/>
</dbReference>
<evidence type="ECO:0000259" key="3">
    <source>
        <dbReference type="Pfam" id="PF04608"/>
    </source>
</evidence>
<proteinExistence type="predicted"/>
<keyword evidence="1" id="KW-0443">Lipid metabolism</keyword>
<sequence>MSLSPTLSFAWMLGSIHRTVALGLGSGLSRFAPGTAGTLLAWILYLVMQVFFSEAVIVIVIIFGLVYGCWACGICSKDLGYPDHGSIVWDEIIAFWLVLLCIGSGSFAIQVLAFALFRFLDAIKPWPINRIDRYFKRNAHVNSAQAIIWQGFGIIADDLLAAFFTIILILLGMRLF</sequence>
<comment type="subcellular location">
    <subcellularLocation>
        <location evidence="1">Cell inner membrane</location>
        <topology evidence="1">Multi-pass membrane protein</topology>
    </subcellularLocation>
</comment>
<keyword evidence="1" id="KW-0442">Lipid degradation</keyword>
<keyword evidence="1 2" id="KW-0812">Transmembrane</keyword>
<keyword evidence="1 2" id="KW-0472">Membrane</keyword>
<protein>
    <recommendedName>
        <fullName evidence="1">Phosphatidylglycerophosphatase A</fullName>
        <ecNumber evidence="1">3.1.3.27</ecNumber>
    </recommendedName>
    <alternativeName>
        <fullName evidence="1">Phosphatidylglycerolphosphate phosphatase A</fullName>
    </alternativeName>
</protein>
<keyword evidence="1" id="KW-0479">Metal-binding</keyword>
<reference evidence="4" key="1">
    <citation type="submission" date="2022-06" db="EMBL/GenBank/DDBJ databases">
        <title>New Polynucleobacter species.</title>
        <authorList>
            <person name="Hahn M.W."/>
        </authorList>
    </citation>
    <scope>NUCLEOTIDE SEQUENCE</scope>
    <source>
        <strain evidence="4">UK-FUSCHL-C3</strain>
    </source>
</reference>
<keyword evidence="1" id="KW-1208">Phospholipid metabolism</keyword>
<keyword evidence="1" id="KW-1003">Cell membrane</keyword>
<evidence type="ECO:0000256" key="2">
    <source>
        <dbReference type="SAM" id="Phobius"/>
    </source>
</evidence>
<dbReference type="GO" id="GO:0009395">
    <property type="term" value="P:phospholipid catabolic process"/>
    <property type="evidence" value="ECO:0007669"/>
    <property type="project" value="UniProtKB-KW"/>
</dbReference>
<dbReference type="EC" id="3.1.3.27" evidence="1"/>
<dbReference type="InterPro" id="IPR026037">
    <property type="entry name" value="PgpA"/>
</dbReference>
<evidence type="ECO:0000256" key="1">
    <source>
        <dbReference type="PIRNR" id="PIRNR006162"/>
    </source>
</evidence>
<dbReference type="RefSeq" id="WP_353439045.1">
    <property type="nucleotide sequence ID" value="NZ_CP099959.1"/>
</dbReference>
<organism evidence="4">
    <name type="scientific">Polynucleobacter sp. UK-FUSCHL-C3</name>
    <dbReference type="NCBI Taxonomy" id="2955208"/>
    <lineage>
        <taxon>Bacteria</taxon>
        <taxon>Pseudomonadati</taxon>
        <taxon>Pseudomonadota</taxon>
        <taxon>Betaproteobacteria</taxon>
        <taxon>Burkholderiales</taxon>
        <taxon>Burkholderiaceae</taxon>
        <taxon>Polynucleobacter</taxon>
    </lineage>
</organism>
<dbReference type="GO" id="GO:0008962">
    <property type="term" value="F:phosphatidylglycerophosphatase activity"/>
    <property type="evidence" value="ECO:0007669"/>
    <property type="project" value="UniProtKB-EC"/>
</dbReference>
<comment type="cofactor">
    <cofactor evidence="1">
        <name>Mg(2+)</name>
        <dbReference type="ChEBI" id="CHEBI:18420"/>
    </cofactor>
</comment>
<comment type="catalytic activity">
    <reaction evidence="1">
        <text>a 1,2-diacyl-sn-glycero-3-phospho-(1'-sn-glycero-3'-phosphate) + H2O = a 1,2-diacyl-sn-glycero-3-phospho-(1'-sn-glycerol) + phosphate</text>
        <dbReference type="Rhea" id="RHEA:33751"/>
        <dbReference type="ChEBI" id="CHEBI:15377"/>
        <dbReference type="ChEBI" id="CHEBI:43474"/>
        <dbReference type="ChEBI" id="CHEBI:60110"/>
        <dbReference type="ChEBI" id="CHEBI:64716"/>
        <dbReference type="EC" id="3.1.3.27"/>
    </reaction>
</comment>
<dbReference type="PIRSF" id="PIRSF006162">
    <property type="entry name" value="PgpA"/>
    <property type="match status" value="1"/>
</dbReference>
<dbReference type="PANTHER" id="PTHR36305">
    <property type="entry name" value="PHOSPHATIDYLGLYCEROPHOSPHATASE A"/>
    <property type="match status" value="1"/>
</dbReference>
<feature type="transmembrane region" description="Helical" evidence="2">
    <location>
        <begin position="31"/>
        <end position="48"/>
    </location>
</feature>
<feature type="transmembrane region" description="Helical" evidence="2">
    <location>
        <begin position="146"/>
        <end position="171"/>
    </location>
</feature>
<accession>A0AAU8A2U2</accession>
<dbReference type="PANTHER" id="PTHR36305:SF1">
    <property type="entry name" value="PHOSPHATIDYLGLYCEROPHOSPHATASE A"/>
    <property type="match status" value="1"/>
</dbReference>
<keyword evidence="1" id="KW-0460">Magnesium</keyword>
<feature type="transmembrane region" description="Helical" evidence="2">
    <location>
        <begin position="93"/>
        <end position="120"/>
    </location>
</feature>
<dbReference type="GO" id="GO:0046872">
    <property type="term" value="F:metal ion binding"/>
    <property type="evidence" value="ECO:0007669"/>
    <property type="project" value="UniProtKB-KW"/>
</dbReference>